<proteinExistence type="inferred from homology"/>
<dbReference type="PANTHER" id="PTHR46553:SF3">
    <property type="entry name" value="ADENINE NUCLEOTIDE ALPHA HYDROLASES-LIKE SUPERFAMILY PROTEIN"/>
    <property type="match status" value="1"/>
</dbReference>
<evidence type="ECO:0000313" key="4">
    <source>
        <dbReference type="Proteomes" id="UP000293764"/>
    </source>
</evidence>
<accession>A0A4V1ZH62</accession>
<dbReference type="SUPFAM" id="SSF52402">
    <property type="entry name" value="Adenine nucleotide alpha hydrolases-like"/>
    <property type="match status" value="2"/>
</dbReference>
<dbReference type="PANTHER" id="PTHR46553">
    <property type="entry name" value="ADENINE NUCLEOTIDE ALPHA HYDROLASES-LIKE SUPERFAMILY PROTEIN"/>
    <property type="match status" value="1"/>
</dbReference>
<dbReference type="PRINTS" id="PR01438">
    <property type="entry name" value="UNVRSLSTRESS"/>
</dbReference>
<dbReference type="Gene3D" id="3.40.50.620">
    <property type="entry name" value="HUPs"/>
    <property type="match status" value="2"/>
</dbReference>
<gene>
    <name evidence="3" type="ORF">EUA98_11155</name>
</gene>
<protein>
    <submittedName>
        <fullName evidence="3">Universal stress protein</fullName>
    </submittedName>
</protein>
<sequence length="299" mass="31969">MKTDGPVVIALDGSPHSEQTLDWGLAEATRRHAEVLLVRVFELPREFAEWSWYPLIDEDLGFETVAKEYLAELRTRERQRHPDLTIDSREPHGAEVPELRRLSETAQLLVIGAAGHGRRPRVGSVSGHLAAHARCPVAVVRAAPADPAAPVVVGVDGSPESVAAARTAAGAAALRQVPLVVLHARPVVASAFGRGAPVLATLPESYAAPTDPTQKAAQEIVDRLGVEHPTADIRLEVVADDPVHALVDASRRAQLVVVGSRGLGAFRGMLLGSVSHEVLRDAASTVLIMHDGRDDDRDE</sequence>
<dbReference type="InterPro" id="IPR006015">
    <property type="entry name" value="Universal_stress_UspA"/>
</dbReference>
<dbReference type="EMBL" id="SDWW01000024">
    <property type="protein sequence ID" value="RYV50934.1"/>
    <property type="molecule type" value="Genomic_DNA"/>
</dbReference>
<reference evidence="3 4" key="1">
    <citation type="submission" date="2019-01" db="EMBL/GenBank/DDBJ databases">
        <title>Novel species of Cellulomonas.</title>
        <authorList>
            <person name="Liu Q."/>
            <person name="Xin Y.-H."/>
        </authorList>
    </citation>
    <scope>NUCLEOTIDE SEQUENCE [LARGE SCALE GENOMIC DNA]</scope>
    <source>
        <strain evidence="3 4">HLT2-17</strain>
    </source>
</reference>
<name>A0A4V1ZH62_9MICO</name>
<comment type="caution">
    <text evidence="3">The sequence shown here is derived from an EMBL/GenBank/DDBJ whole genome shotgun (WGS) entry which is preliminary data.</text>
</comment>
<comment type="similarity">
    <text evidence="1">Belongs to the universal stress protein A family.</text>
</comment>
<dbReference type="Pfam" id="PF00582">
    <property type="entry name" value="Usp"/>
    <property type="match status" value="2"/>
</dbReference>
<organism evidence="3 4">
    <name type="scientific">Pengzhenrongella frigida</name>
    <dbReference type="NCBI Taxonomy" id="1259133"/>
    <lineage>
        <taxon>Bacteria</taxon>
        <taxon>Bacillati</taxon>
        <taxon>Actinomycetota</taxon>
        <taxon>Actinomycetes</taxon>
        <taxon>Micrococcales</taxon>
        <taxon>Pengzhenrongella</taxon>
    </lineage>
</organism>
<dbReference type="Proteomes" id="UP000293764">
    <property type="component" value="Unassembled WGS sequence"/>
</dbReference>
<dbReference type="OrthoDB" id="6174426at2"/>
<evidence type="ECO:0000259" key="2">
    <source>
        <dbReference type="Pfam" id="PF00582"/>
    </source>
</evidence>
<feature type="domain" description="UspA" evidence="2">
    <location>
        <begin position="7"/>
        <end position="141"/>
    </location>
</feature>
<dbReference type="InterPro" id="IPR006016">
    <property type="entry name" value="UspA"/>
</dbReference>
<evidence type="ECO:0000313" key="3">
    <source>
        <dbReference type="EMBL" id="RYV50934.1"/>
    </source>
</evidence>
<evidence type="ECO:0000256" key="1">
    <source>
        <dbReference type="ARBA" id="ARBA00008791"/>
    </source>
</evidence>
<dbReference type="AlphaFoldDB" id="A0A4V1ZH62"/>
<keyword evidence="4" id="KW-1185">Reference proteome</keyword>
<dbReference type="InterPro" id="IPR014729">
    <property type="entry name" value="Rossmann-like_a/b/a_fold"/>
</dbReference>
<dbReference type="RefSeq" id="WP_130102756.1">
    <property type="nucleotide sequence ID" value="NZ_SDWW01000024.1"/>
</dbReference>
<feature type="domain" description="UspA" evidence="2">
    <location>
        <begin position="150"/>
        <end position="289"/>
    </location>
</feature>